<evidence type="ECO:0000256" key="1">
    <source>
        <dbReference type="SAM" id="MobiDB-lite"/>
    </source>
</evidence>
<feature type="domain" description="HAT C-terminal dimerisation" evidence="2">
    <location>
        <begin position="473"/>
        <end position="542"/>
    </location>
</feature>
<dbReference type="EMBL" id="CAJOBJ010057443">
    <property type="protein sequence ID" value="CAF4403238.1"/>
    <property type="molecule type" value="Genomic_DNA"/>
</dbReference>
<dbReference type="GO" id="GO:0006357">
    <property type="term" value="P:regulation of transcription by RNA polymerase II"/>
    <property type="evidence" value="ECO:0007669"/>
    <property type="project" value="TreeGrafter"/>
</dbReference>
<evidence type="ECO:0000313" key="5">
    <source>
        <dbReference type="EMBL" id="CAF4403238.1"/>
    </source>
</evidence>
<feature type="region of interest" description="Disordered" evidence="1">
    <location>
        <begin position="422"/>
        <end position="441"/>
    </location>
</feature>
<name>A0A815Y8M3_9BILA</name>
<dbReference type="InterPro" id="IPR008906">
    <property type="entry name" value="HATC_C_dom"/>
</dbReference>
<feature type="compositionally biased region" description="Basic and acidic residues" evidence="1">
    <location>
        <begin position="560"/>
        <end position="570"/>
    </location>
</feature>
<dbReference type="Gene3D" id="1.10.10.1070">
    <property type="entry name" value="Zinc finger, BED domain-containing"/>
    <property type="match status" value="1"/>
</dbReference>
<feature type="compositionally biased region" description="Acidic residues" evidence="1">
    <location>
        <begin position="597"/>
        <end position="611"/>
    </location>
</feature>
<sequence length="619" mass="71588">MSVADSEQSVLSKAELQRLIASDNPKISFKKPTNKRRECWTNYSQIYHENNPQDYIMCLQCKSVLRWAKDHGTRVMTPHNCSKPKPVSTTPSRQRTISSYCEQPSLSKECSSIQKRITETCVEYCAVDGRPFESVAGSGFQKLAKQLIYAGATLGTSINSSELLPHPSTISRNVEHVYLNLKKQLISLCAPLECFCITCDFWTAKITAYDFETQAINLRAFVNKILQEYGLYLNDDIFIVTDNENKMKSAFKDDCVRVGCSAHYLNKILQHAFTNNNTMCDAVQLLFKSVRAIVTYILLSDEHKKNYLKVDRDNLESICKYLKQFHDIIEKLSCEKSPTIHLVVPYKQFLINLSIINENDDQLIIPLKNYIAKELPDYWIMKDILFIATILHPNLKSFNHTPHQKYYAEALLKSEFDKYHDLQQRQSSSNNNNKKRKQIHEHKRANLASKLDDIFDLASSPNKSQDETETKTEFDKYIQDNTKIDKDMNLLIYWKNNESTYPTLAKIAKRILSIPATNTSVERLFSDSGNTITNRRTRLQTSKRKKSTTSTTPMKKRKYSRGEDNDKDVSQEDDDIDVSQEDDDNDLSQEYDKNDEIQDELDNANLEYDDEKENHIYDD</sequence>
<proteinExistence type="predicted"/>
<dbReference type="PANTHER" id="PTHR46169:SF29">
    <property type="entry name" value="DNA REPLICATION-RELATED ELEMENT FACTOR, ISOFORM A"/>
    <property type="match status" value="1"/>
</dbReference>
<dbReference type="OrthoDB" id="10051975at2759"/>
<evidence type="ECO:0000313" key="6">
    <source>
        <dbReference type="Proteomes" id="UP000663834"/>
    </source>
</evidence>
<reference evidence="4" key="1">
    <citation type="submission" date="2021-02" db="EMBL/GenBank/DDBJ databases">
        <authorList>
            <person name="Nowell W R."/>
        </authorList>
    </citation>
    <scope>NUCLEOTIDE SEQUENCE</scope>
</reference>
<dbReference type="InterPro" id="IPR052717">
    <property type="entry name" value="Vacuolar_transposase_reg"/>
</dbReference>
<dbReference type="Pfam" id="PF05699">
    <property type="entry name" value="Dimer_Tnp_hAT"/>
    <property type="match status" value="1"/>
</dbReference>
<dbReference type="SUPFAM" id="SSF140996">
    <property type="entry name" value="Hermes dimerisation domain"/>
    <property type="match status" value="1"/>
</dbReference>
<comment type="caution">
    <text evidence="4">The sequence shown here is derived from an EMBL/GenBank/DDBJ whole genome shotgun (WGS) entry which is preliminary data.</text>
</comment>
<evidence type="ECO:0000259" key="3">
    <source>
        <dbReference type="Pfam" id="PF10683"/>
    </source>
</evidence>
<protein>
    <recommendedName>
        <fullName evidence="7">Transposase</fullName>
    </recommendedName>
</protein>
<gene>
    <name evidence="5" type="ORF">GIL414_LOCUS30259</name>
    <name evidence="4" type="ORF">KQP761_LOCUS18891</name>
</gene>
<accession>A0A815Y8M3</accession>
<dbReference type="EMBL" id="CAJNOW010009604">
    <property type="protein sequence ID" value="CAF1567722.1"/>
    <property type="molecule type" value="Genomic_DNA"/>
</dbReference>
<feature type="compositionally biased region" description="Basic residues" evidence="1">
    <location>
        <begin position="538"/>
        <end position="547"/>
    </location>
</feature>
<dbReference type="SUPFAM" id="SSF53098">
    <property type="entry name" value="Ribonuclease H-like"/>
    <property type="match status" value="1"/>
</dbReference>
<organism evidence="4 6">
    <name type="scientific">Rotaria magnacalcarata</name>
    <dbReference type="NCBI Taxonomy" id="392030"/>
    <lineage>
        <taxon>Eukaryota</taxon>
        <taxon>Metazoa</taxon>
        <taxon>Spiralia</taxon>
        <taxon>Gnathifera</taxon>
        <taxon>Rotifera</taxon>
        <taxon>Eurotatoria</taxon>
        <taxon>Bdelloidea</taxon>
        <taxon>Philodinida</taxon>
        <taxon>Philodinidae</taxon>
        <taxon>Rotaria</taxon>
    </lineage>
</organism>
<dbReference type="GO" id="GO:0046983">
    <property type="term" value="F:protein dimerization activity"/>
    <property type="evidence" value="ECO:0007669"/>
    <property type="project" value="InterPro"/>
</dbReference>
<dbReference type="GO" id="GO:0005634">
    <property type="term" value="C:nucleus"/>
    <property type="evidence" value="ECO:0007669"/>
    <property type="project" value="TreeGrafter"/>
</dbReference>
<dbReference type="Proteomes" id="UP000663834">
    <property type="component" value="Unassembled WGS sequence"/>
</dbReference>
<feature type="domain" description="Hermes trasposase DNA-binding" evidence="3">
    <location>
        <begin position="114"/>
        <end position="169"/>
    </location>
</feature>
<dbReference type="PANTHER" id="PTHR46169">
    <property type="entry name" value="DNA REPLICATION-RELATED ELEMENT FACTOR, ISOFORM A"/>
    <property type="match status" value="1"/>
</dbReference>
<dbReference type="Proteomes" id="UP000681720">
    <property type="component" value="Unassembled WGS sequence"/>
</dbReference>
<dbReference type="InterPro" id="IPR012337">
    <property type="entry name" value="RNaseH-like_sf"/>
</dbReference>
<dbReference type="Pfam" id="PF10683">
    <property type="entry name" value="DBD_Tnp_Hermes"/>
    <property type="match status" value="1"/>
</dbReference>
<evidence type="ECO:0000313" key="4">
    <source>
        <dbReference type="EMBL" id="CAF1567722.1"/>
    </source>
</evidence>
<dbReference type="InterPro" id="IPR018473">
    <property type="entry name" value="Hermes_transposase_DNA-db"/>
</dbReference>
<evidence type="ECO:0000259" key="2">
    <source>
        <dbReference type="Pfam" id="PF05699"/>
    </source>
</evidence>
<evidence type="ECO:0008006" key="7">
    <source>
        <dbReference type="Google" id="ProtNLM"/>
    </source>
</evidence>
<feature type="compositionally biased region" description="Acidic residues" evidence="1">
    <location>
        <begin position="571"/>
        <end position="589"/>
    </location>
</feature>
<dbReference type="AlphaFoldDB" id="A0A815Y8M3"/>
<feature type="region of interest" description="Disordered" evidence="1">
    <location>
        <begin position="538"/>
        <end position="619"/>
    </location>
</feature>